<feature type="region of interest" description="Disordered" evidence="1">
    <location>
        <begin position="61"/>
        <end position="126"/>
    </location>
</feature>
<reference evidence="2 3" key="1">
    <citation type="submission" date="2015-07" db="EMBL/GenBank/DDBJ databases">
        <title>Genome analysis of myxobacterium Chondromyces crocatus Cm c5 reveals a high potential for natural compound synthesis and the genetic basis for the loss of fruiting body formation.</title>
        <authorList>
            <person name="Zaburannyi N."/>
            <person name="Bunk B."/>
            <person name="Maier J."/>
            <person name="Overmann J."/>
            <person name="Mueller R."/>
        </authorList>
    </citation>
    <scope>NUCLEOTIDE SEQUENCE [LARGE SCALE GENOMIC DNA]</scope>
    <source>
        <strain evidence="2 3">Cm c5</strain>
    </source>
</reference>
<sequence>MQRLHVDFLREQELAALAARGREHPELANIRIDDLDEDTRIIEGARTDVAPLILESTSPALIASPPIPASPAAEAWSGSTNPDGPVQGETLAEAGLAEQPRTPQSDRDSAAEGDDTATFQADPTWATDLTRWHAPAPPRVPSPPVEALPALRVAVLATATPGEVRVVLLDERTEPPAGATTAILVPLSASEGATLARLLGGGA</sequence>
<evidence type="ECO:0000313" key="3">
    <source>
        <dbReference type="Proteomes" id="UP000067626"/>
    </source>
</evidence>
<dbReference type="KEGG" id="ccro:CMC5_045950"/>
<accession>A0A0K1EIB9</accession>
<gene>
    <name evidence="2" type="ORF">CMC5_045950</name>
</gene>
<feature type="compositionally biased region" description="Low complexity" evidence="1">
    <location>
        <begin position="61"/>
        <end position="77"/>
    </location>
</feature>
<name>A0A0K1EIB9_CHOCO</name>
<dbReference type="EMBL" id="CP012159">
    <property type="protein sequence ID" value="AKT40442.1"/>
    <property type="molecule type" value="Genomic_DNA"/>
</dbReference>
<evidence type="ECO:0000256" key="1">
    <source>
        <dbReference type="SAM" id="MobiDB-lite"/>
    </source>
</evidence>
<organism evidence="2 3">
    <name type="scientific">Chondromyces crocatus</name>
    <dbReference type="NCBI Taxonomy" id="52"/>
    <lineage>
        <taxon>Bacteria</taxon>
        <taxon>Pseudomonadati</taxon>
        <taxon>Myxococcota</taxon>
        <taxon>Polyangia</taxon>
        <taxon>Polyangiales</taxon>
        <taxon>Polyangiaceae</taxon>
        <taxon>Chondromyces</taxon>
    </lineage>
</organism>
<protein>
    <submittedName>
        <fullName evidence="2">Uncharacterized protein</fullName>
    </submittedName>
</protein>
<dbReference type="Proteomes" id="UP000067626">
    <property type="component" value="Chromosome"/>
</dbReference>
<proteinExistence type="predicted"/>
<dbReference type="AlphaFoldDB" id="A0A0K1EIB9"/>
<dbReference type="PATRIC" id="fig|52.7.peg.5068"/>
<keyword evidence="3" id="KW-1185">Reference proteome</keyword>
<evidence type="ECO:0000313" key="2">
    <source>
        <dbReference type="EMBL" id="AKT40442.1"/>
    </source>
</evidence>